<dbReference type="STRING" id="1629.IV50_GL001321"/>
<reference evidence="1 2" key="1">
    <citation type="submission" date="2018-06" db="EMBL/GenBank/DDBJ databases">
        <authorList>
            <consortium name="Pathogen Informatics"/>
            <person name="Doyle S."/>
        </authorList>
    </citation>
    <scope>NUCLEOTIDE SEQUENCE [LARGE SCALE GENOMIC DNA]</scope>
    <source>
        <strain evidence="1 2">NCTC13645</strain>
    </source>
</reference>
<gene>
    <name evidence="1" type="ORF">NCTC13645_01989</name>
</gene>
<dbReference type="AlphaFoldDB" id="A0A380P7I8"/>
<accession>A0A380P7I8</accession>
<organism evidence="1 2">
    <name type="scientific">Weissella viridescens</name>
    <name type="common">Lactobacillus viridescens</name>
    <dbReference type="NCBI Taxonomy" id="1629"/>
    <lineage>
        <taxon>Bacteria</taxon>
        <taxon>Bacillati</taxon>
        <taxon>Bacillota</taxon>
        <taxon>Bacilli</taxon>
        <taxon>Lactobacillales</taxon>
        <taxon>Lactobacillaceae</taxon>
        <taxon>Weissella</taxon>
    </lineage>
</organism>
<protein>
    <submittedName>
        <fullName evidence="1">Uncharacterized protein</fullName>
    </submittedName>
</protein>
<proteinExistence type="predicted"/>
<name>A0A380P7I8_WEIVI</name>
<dbReference type="EMBL" id="UHIV01000005">
    <property type="protein sequence ID" value="SUP60868.1"/>
    <property type="molecule type" value="Genomic_DNA"/>
</dbReference>
<dbReference type="Proteomes" id="UP000254621">
    <property type="component" value="Unassembled WGS sequence"/>
</dbReference>
<sequence>MTNQERIYTWLTYIQAHQRLFYILFTNESSYSFRLKFTQYLLESLSKHGAFPINDTNLQFMHMAPLALLKAL</sequence>
<evidence type="ECO:0000313" key="1">
    <source>
        <dbReference type="EMBL" id="SUP60868.1"/>
    </source>
</evidence>
<evidence type="ECO:0000313" key="2">
    <source>
        <dbReference type="Proteomes" id="UP000254621"/>
    </source>
</evidence>